<proteinExistence type="predicted"/>
<feature type="non-terminal residue" evidence="5">
    <location>
        <position position="114"/>
    </location>
</feature>
<keyword evidence="3" id="KW-0964">Secreted</keyword>
<name>A0AAD4D170_9FUNG</name>
<dbReference type="GO" id="GO:0043657">
    <property type="term" value="C:host cell"/>
    <property type="evidence" value="ECO:0007669"/>
    <property type="project" value="UniProtKB-SubCell"/>
</dbReference>
<sequence>MADDPLTLFCLVDGESLSSAFPVEIESSKTIGHLKKLIKTETPDKFIGVNVRDLALWRVSIPISNVDNNNLGALLDKVPDKDKMNLTSPAMRLSEIFPEGLLDRTVHVIVHPPP</sequence>
<evidence type="ECO:0000259" key="4">
    <source>
        <dbReference type="Pfam" id="PF20147"/>
    </source>
</evidence>
<dbReference type="GO" id="GO:0005576">
    <property type="term" value="C:extracellular region"/>
    <property type="evidence" value="ECO:0007669"/>
    <property type="project" value="UniProtKB-SubCell"/>
</dbReference>
<evidence type="ECO:0000256" key="3">
    <source>
        <dbReference type="ARBA" id="ARBA00022525"/>
    </source>
</evidence>
<reference evidence="5" key="1">
    <citation type="journal article" date="2020" name="Fungal Divers.">
        <title>Resolving the Mortierellaceae phylogeny through synthesis of multi-gene phylogenetics and phylogenomics.</title>
        <authorList>
            <person name="Vandepol N."/>
            <person name="Liber J."/>
            <person name="Desiro A."/>
            <person name="Na H."/>
            <person name="Kennedy M."/>
            <person name="Barry K."/>
            <person name="Grigoriev I.V."/>
            <person name="Miller A.N."/>
            <person name="O'Donnell K."/>
            <person name="Stajich J.E."/>
            <person name="Bonito G."/>
        </authorList>
    </citation>
    <scope>NUCLEOTIDE SEQUENCE</scope>
    <source>
        <strain evidence="5">NRRL 28262</strain>
    </source>
</reference>
<comment type="subcellular location">
    <subcellularLocation>
        <location evidence="1">Host cell</location>
    </subcellularLocation>
    <subcellularLocation>
        <location evidence="2">Secreted</location>
    </subcellularLocation>
</comment>
<evidence type="ECO:0000256" key="2">
    <source>
        <dbReference type="ARBA" id="ARBA00004613"/>
    </source>
</evidence>
<feature type="domain" description="Crinkler effector protein N-terminal" evidence="4">
    <location>
        <begin position="6"/>
        <end position="110"/>
    </location>
</feature>
<gene>
    <name evidence="5" type="ORF">BGZ95_006191</name>
</gene>
<evidence type="ECO:0000313" key="6">
    <source>
        <dbReference type="Proteomes" id="UP001194580"/>
    </source>
</evidence>
<organism evidence="5 6">
    <name type="scientific">Linnemannia exigua</name>
    <dbReference type="NCBI Taxonomy" id="604196"/>
    <lineage>
        <taxon>Eukaryota</taxon>
        <taxon>Fungi</taxon>
        <taxon>Fungi incertae sedis</taxon>
        <taxon>Mucoromycota</taxon>
        <taxon>Mortierellomycotina</taxon>
        <taxon>Mortierellomycetes</taxon>
        <taxon>Mortierellales</taxon>
        <taxon>Mortierellaceae</taxon>
        <taxon>Linnemannia</taxon>
    </lineage>
</organism>
<protein>
    <recommendedName>
        <fullName evidence="4">Crinkler effector protein N-terminal domain-containing protein</fullName>
    </recommendedName>
</protein>
<dbReference type="Pfam" id="PF20147">
    <property type="entry name" value="Crinkler"/>
    <property type="match status" value="1"/>
</dbReference>
<evidence type="ECO:0000256" key="1">
    <source>
        <dbReference type="ARBA" id="ARBA00004340"/>
    </source>
</evidence>
<dbReference type="Proteomes" id="UP001194580">
    <property type="component" value="Unassembled WGS sequence"/>
</dbReference>
<evidence type="ECO:0000313" key="5">
    <source>
        <dbReference type="EMBL" id="KAG0253847.1"/>
    </source>
</evidence>
<dbReference type="InterPro" id="IPR045379">
    <property type="entry name" value="Crinkler_N"/>
</dbReference>
<dbReference type="AlphaFoldDB" id="A0AAD4D170"/>
<accession>A0AAD4D170</accession>
<keyword evidence="6" id="KW-1185">Reference proteome</keyword>
<dbReference type="EMBL" id="JAAAIL010002885">
    <property type="protein sequence ID" value="KAG0253847.1"/>
    <property type="molecule type" value="Genomic_DNA"/>
</dbReference>
<comment type="caution">
    <text evidence="5">The sequence shown here is derived from an EMBL/GenBank/DDBJ whole genome shotgun (WGS) entry which is preliminary data.</text>
</comment>